<dbReference type="InterPro" id="IPR030678">
    <property type="entry name" value="Peptide/Ni-bd"/>
</dbReference>
<feature type="domain" description="Solute-binding protein family 5" evidence="4">
    <location>
        <begin position="61"/>
        <end position="419"/>
    </location>
</feature>
<evidence type="ECO:0000256" key="1">
    <source>
        <dbReference type="ARBA" id="ARBA00005695"/>
    </source>
</evidence>
<sequence length="500" mass="57536">MRAIFLLVFAYTLYFASTLHLATSSNPSRLNPILATDSSSSLIAGYLFNGLVKFDKDSKNIISDLAEKFYFLDDKTLVFELKKGVKWHDGEEFTSADVLFTYQVLISDKISSPYSTGFRFVQSVKVLDKYRVEVKYTKPYFKALETWMMGILPEHILRDEQNFMSSSFNTNPIGTGAYRLSKLEYSKNIELSAFDEYFEGRAKIDKISFHVIADQMTRFLMLKSSELDIGGVEPMAYERQLDKDFFDKFNIYEKISLSYTYLGFNLRVEKFKNPDVRKALSLAVDRQELVDILFFKHAKVCSGPFLPGTSAFNESVKVPTPNIQEAKRLLKKAGYDENNPFTFEIVTSNSSPVRPYAAQVLQHQLKKAGVVVNLRVMEWQAFLNMVVFPHKFDSVLLGWGLSPTPDPYLFWHKDSDTKGGFNLVGYDNPRVNKLIEKSQSMIDREKLSLVWQEMFELITDDNPYLFLYIPNEISAVNKNVKNIKPALGGIWHNYIEWTKD</sequence>
<name>A0A975GDJ3_9BACT</name>
<dbReference type="PANTHER" id="PTHR30290:SF9">
    <property type="entry name" value="OLIGOPEPTIDE-BINDING PROTEIN APPA"/>
    <property type="match status" value="1"/>
</dbReference>
<keyword evidence="2" id="KW-0813">Transport</keyword>
<dbReference type="PROSITE" id="PS01040">
    <property type="entry name" value="SBP_BACTERIAL_5"/>
    <property type="match status" value="1"/>
</dbReference>
<dbReference type="Proteomes" id="UP000671852">
    <property type="component" value="Chromosome"/>
</dbReference>
<accession>A0A975GDJ3</accession>
<reference evidence="5" key="2">
    <citation type="submission" date="2021-04" db="EMBL/GenBank/DDBJ databases">
        <title>Isolation and characterization of a novel species of the genus Sulfurimonas.</title>
        <authorList>
            <person name="Fukui M."/>
        </authorList>
    </citation>
    <scope>NUCLEOTIDE SEQUENCE</scope>
    <source>
        <strain evidence="5">H1576</strain>
    </source>
</reference>
<evidence type="ECO:0000313" key="5">
    <source>
        <dbReference type="EMBL" id="QSZ42786.1"/>
    </source>
</evidence>
<dbReference type="EMBL" id="CP046072">
    <property type="protein sequence ID" value="QSZ42786.1"/>
    <property type="molecule type" value="Genomic_DNA"/>
</dbReference>
<dbReference type="RefSeq" id="WP_207561597.1">
    <property type="nucleotide sequence ID" value="NZ_CP046072.1"/>
</dbReference>
<dbReference type="GO" id="GO:0030288">
    <property type="term" value="C:outer membrane-bounded periplasmic space"/>
    <property type="evidence" value="ECO:0007669"/>
    <property type="project" value="UniProtKB-ARBA"/>
</dbReference>
<gene>
    <name evidence="5" type="ORF">GJV85_11895</name>
</gene>
<dbReference type="GO" id="GO:0043190">
    <property type="term" value="C:ATP-binding cassette (ABC) transporter complex"/>
    <property type="evidence" value="ECO:0007669"/>
    <property type="project" value="InterPro"/>
</dbReference>
<dbReference type="KEGG" id="saqt:GJV85_11895"/>
<dbReference type="Gene3D" id="3.10.105.10">
    <property type="entry name" value="Dipeptide-binding Protein, Domain 3"/>
    <property type="match status" value="1"/>
</dbReference>
<dbReference type="AlphaFoldDB" id="A0A975GDJ3"/>
<dbReference type="GO" id="GO:1904680">
    <property type="term" value="F:peptide transmembrane transporter activity"/>
    <property type="evidence" value="ECO:0007669"/>
    <property type="project" value="TreeGrafter"/>
</dbReference>
<dbReference type="GO" id="GO:0015833">
    <property type="term" value="P:peptide transport"/>
    <property type="evidence" value="ECO:0007669"/>
    <property type="project" value="TreeGrafter"/>
</dbReference>
<dbReference type="SUPFAM" id="SSF53850">
    <property type="entry name" value="Periplasmic binding protein-like II"/>
    <property type="match status" value="1"/>
</dbReference>
<dbReference type="Pfam" id="PF00496">
    <property type="entry name" value="SBP_bac_5"/>
    <property type="match status" value="1"/>
</dbReference>
<proteinExistence type="inferred from homology"/>
<evidence type="ECO:0000259" key="4">
    <source>
        <dbReference type="Pfam" id="PF00496"/>
    </source>
</evidence>
<evidence type="ECO:0000256" key="3">
    <source>
        <dbReference type="ARBA" id="ARBA00022729"/>
    </source>
</evidence>
<dbReference type="CDD" id="cd08514">
    <property type="entry name" value="PBP2_AppA_like"/>
    <property type="match status" value="1"/>
</dbReference>
<dbReference type="Gene3D" id="3.90.76.10">
    <property type="entry name" value="Dipeptide-binding Protein, Domain 1"/>
    <property type="match status" value="1"/>
</dbReference>
<evidence type="ECO:0000256" key="2">
    <source>
        <dbReference type="ARBA" id="ARBA00022448"/>
    </source>
</evidence>
<dbReference type="InterPro" id="IPR039424">
    <property type="entry name" value="SBP_5"/>
</dbReference>
<evidence type="ECO:0000313" key="6">
    <source>
        <dbReference type="Proteomes" id="UP000671852"/>
    </source>
</evidence>
<keyword evidence="3" id="KW-0732">Signal</keyword>
<dbReference type="PANTHER" id="PTHR30290">
    <property type="entry name" value="PERIPLASMIC BINDING COMPONENT OF ABC TRANSPORTER"/>
    <property type="match status" value="1"/>
</dbReference>
<dbReference type="PIRSF" id="PIRSF002741">
    <property type="entry name" value="MppA"/>
    <property type="match status" value="1"/>
</dbReference>
<comment type="similarity">
    <text evidence="1">Belongs to the bacterial solute-binding protein 5 family.</text>
</comment>
<dbReference type="InterPro" id="IPR000914">
    <property type="entry name" value="SBP_5_dom"/>
</dbReference>
<dbReference type="InterPro" id="IPR023765">
    <property type="entry name" value="SBP_5_CS"/>
</dbReference>
<organism evidence="5 6">
    <name type="scientific">Sulfurimonas aquatica</name>
    <dbReference type="NCBI Taxonomy" id="2672570"/>
    <lineage>
        <taxon>Bacteria</taxon>
        <taxon>Pseudomonadati</taxon>
        <taxon>Campylobacterota</taxon>
        <taxon>Epsilonproteobacteria</taxon>
        <taxon>Campylobacterales</taxon>
        <taxon>Sulfurimonadaceae</taxon>
        <taxon>Sulfurimonas</taxon>
    </lineage>
</organism>
<protein>
    <submittedName>
        <fullName evidence="5">Peptide ABC transporter substrate-binding protein</fullName>
    </submittedName>
</protein>
<keyword evidence="6" id="KW-1185">Reference proteome</keyword>
<dbReference type="Gene3D" id="3.40.190.10">
    <property type="entry name" value="Periplasmic binding protein-like II"/>
    <property type="match status" value="1"/>
</dbReference>
<reference evidence="5" key="1">
    <citation type="submission" date="2019-11" db="EMBL/GenBank/DDBJ databases">
        <authorList>
            <person name="Kojima H."/>
        </authorList>
    </citation>
    <scope>NUCLEOTIDE SEQUENCE</scope>
    <source>
        <strain evidence="5">H1576</strain>
    </source>
</reference>